<dbReference type="CDD" id="cd14016">
    <property type="entry name" value="STKc_CK1"/>
    <property type="match status" value="1"/>
</dbReference>
<dbReference type="EMBL" id="JAECZO010000024">
    <property type="protein sequence ID" value="KAK7202114.1"/>
    <property type="molecule type" value="Genomic_DNA"/>
</dbReference>
<name>A0AAW0F9C1_9TRYP</name>
<evidence type="ECO:0000256" key="6">
    <source>
        <dbReference type="SAM" id="MobiDB-lite"/>
    </source>
</evidence>
<feature type="domain" description="Protein kinase" evidence="7">
    <location>
        <begin position="20"/>
        <end position="288"/>
    </location>
</feature>
<dbReference type="InterPro" id="IPR017441">
    <property type="entry name" value="Protein_kinase_ATP_BS"/>
</dbReference>
<feature type="binding site" evidence="4">
    <location>
        <position position="49"/>
    </location>
    <ligand>
        <name>ATP</name>
        <dbReference type="ChEBI" id="CHEBI:30616"/>
    </ligand>
</feature>
<dbReference type="PROSITE" id="PS50011">
    <property type="entry name" value="PROTEIN_KINASE_DOM"/>
    <property type="match status" value="1"/>
</dbReference>
<keyword evidence="2 4" id="KW-0547">Nucleotide-binding</keyword>
<evidence type="ECO:0000259" key="7">
    <source>
        <dbReference type="PROSITE" id="PS50011"/>
    </source>
</evidence>
<accession>A0AAW0F9C1</accession>
<evidence type="ECO:0000313" key="9">
    <source>
        <dbReference type="Proteomes" id="UP001430356"/>
    </source>
</evidence>
<dbReference type="EC" id="2.7.11.1" evidence="1"/>
<evidence type="ECO:0000256" key="5">
    <source>
        <dbReference type="RuleBase" id="RU000304"/>
    </source>
</evidence>
<dbReference type="SUPFAM" id="SSF56112">
    <property type="entry name" value="Protein kinase-like (PK-like)"/>
    <property type="match status" value="1"/>
</dbReference>
<evidence type="ECO:0000256" key="2">
    <source>
        <dbReference type="ARBA" id="ARBA00022741"/>
    </source>
</evidence>
<evidence type="ECO:0000256" key="4">
    <source>
        <dbReference type="PROSITE-ProRule" id="PRU10141"/>
    </source>
</evidence>
<dbReference type="InterPro" id="IPR011009">
    <property type="entry name" value="Kinase-like_dom_sf"/>
</dbReference>
<proteinExistence type="inferred from homology"/>
<keyword evidence="8" id="KW-0418">Kinase</keyword>
<dbReference type="PROSITE" id="PS00107">
    <property type="entry name" value="PROTEIN_KINASE_ATP"/>
    <property type="match status" value="1"/>
</dbReference>
<dbReference type="InterPro" id="IPR050235">
    <property type="entry name" value="CK1_Ser-Thr_kinase"/>
</dbReference>
<dbReference type="Gene3D" id="1.10.510.10">
    <property type="entry name" value="Transferase(Phosphotransferase) domain 1"/>
    <property type="match status" value="1"/>
</dbReference>
<dbReference type="InterPro" id="IPR000719">
    <property type="entry name" value="Prot_kinase_dom"/>
</dbReference>
<comment type="similarity">
    <text evidence="5">Belongs to the protein kinase superfamily.</text>
</comment>
<dbReference type="PROSITE" id="PS00108">
    <property type="entry name" value="PROTEIN_KINASE_ST"/>
    <property type="match status" value="1"/>
</dbReference>
<keyword evidence="9" id="KW-1185">Reference proteome</keyword>
<dbReference type="InterPro" id="IPR008271">
    <property type="entry name" value="Ser/Thr_kinase_AS"/>
</dbReference>
<feature type="region of interest" description="Disordered" evidence="6">
    <location>
        <begin position="315"/>
        <end position="371"/>
    </location>
</feature>
<sequence>MPETSSEVAPAIKSIFQGRFLLTKLLGKGGFGEVYAAVQTSNNEVVAVKMEKNNGRNSFLFHEARVMQDIQKTPTKDGISGIATLKYFGQEGDYRMLIMSMHGASLEDIHEKLGRFSLKTTVMLADQILSRLEYIHSVGYVHRDLKTDNFLVGKGSFSNRVFMIDFGLSSKFLGSDGKHRDMSTGRYFLGTSRFASLRTHQGYSQSRRDDLEQLVYIMIYMYRGRLPWSGLNIKDPSAKERKIGQIKADLSYSQICAKCPQEFEHLLFYARNMEFSEAPQYDMCHALLQSVLDSMSPRESMDYVFDWNVQASKPARQPLSPRDEIAPANVNAANAANQPNMLSDADGKGMFSGFGSSNPPENIFSIGDRDA</sequence>
<evidence type="ECO:0000256" key="3">
    <source>
        <dbReference type="ARBA" id="ARBA00022840"/>
    </source>
</evidence>
<keyword evidence="3 4" id="KW-0067">ATP-binding</keyword>
<evidence type="ECO:0000313" key="8">
    <source>
        <dbReference type="EMBL" id="KAK7202114.1"/>
    </source>
</evidence>
<keyword evidence="5" id="KW-0723">Serine/threonine-protein kinase</keyword>
<dbReference type="AlphaFoldDB" id="A0AAW0F9C1"/>
<reference evidence="8 9" key="1">
    <citation type="journal article" date="2021" name="MBio">
        <title>A New Model Trypanosomatid, Novymonas esmeraldas: Genomic Perception of Its 'Candidatus Pandoraea novymonadis' Endosymbiont.</title>
        <authorList>
            <person name="Zakharova A."/>
            <person name="Saura A."/>
            <person name="Butenko A."/>
            <person name="Podesvova L."/>
            <person name="Warmusova S."/>
            <person name="Kostygov A.Y."/>
            <person name="Nenarokova A."/>
            <person name="Lukes J."/>
            <person name="Opperdoes F.R."/>
            <person name="Yurchenko V."/>
        </authorList>
    </citation>
    <scope>NUCLEOTIDE SEQUENCE [LARGE SCALE GENOMIC DNA]</scope>
    <source>
        <strain evidence="8 9">E262AT.01</strain>
    </source>
</reference>
<dbReference type="PANTHER" id="PTHR11909">
    <property type="entry name" value="CASEIN KINASE-RELATED"/>
    <property type="match status" value="1"/>
</dbReference>
<gene>
    <name evidence="8" type="ORF">NESM_000280300</name>
</gene>
<dbReference type="Proteomes" id="UP001430356">
    <property type="component" value="Unassembled WGS sequence"/>
</dbReference>
<protein>
    <recommendedName>
        <fullName evidence="1">non-specific serine/threonine protein kinase</fullName>
        <ecNumber evidence="1">2.7.11.1</ecNumber>
    </recommendedName>
</protein>
<organism evidence="8 9">
    <name type="scientific">Novymonas esmeraldas</name>
    <dbReference type="NCBI Taxonomy" id="1808958"/>
    <lineage>
        <taxon>Eukaryota</taxon>
        <taxon>Discoba</taxon>
        <taxon>Euglenozoa</taxon>
        <taxon>Kinetoplastea</taxon>
        <taxon>Metakinetoplastina</taxon>
        <taxon>Trypanosomatida</taxon>
        <taxon>Trypanosomatidae</taxon>
        <taxon>Novymonas</taxon>
    </lineage>
</organism>
<dbReference type="SMART" id="SM00220">
    <property type="entry name" value="S_TKc"/>
    <property type="match status" value="1"/>
</dbReference>
<keyword evidence="8" id="KW-0808">Transferase</keyword>
<comment type="caution">
    <text evidence="8">The sequence shown here is derived from an EMBL/GenBank/DDBJ whole genome shotgun (WGS) entry which is preliminary data.</text>
</comment>
<feature type="compositionally biased region" description="Low complexity" evidence="6">
    <location>
        <begin position="326"/>
        <end position="340"/>
    </location>
</feature>
<evidence type="ECO:0000256" key="1">
    <source>
        <dbReference type="ARBA" id="ARBA00012513"/>
    </source>
</evidence>
<dbReference type="GO" id="GO:0005524">
    <property type="term" value="F:ATP binding"/>
    <property type="evidence" value="ECO:0007669"/>
    <property type="project" value="UniProtKB-UniRule"/>
</dbReference>
<dbReference type="Pfam" id="PF00069">
    <property type="entry name" value="Pkinase"/>
    <property type="match status" value="1"/>
</dbReference>
<dbReference type="GO" id="GO:0004674">
    <property type="term" value="F:protein serine/threonine kinase activity"/>
    <property type="evidence" value="ECO:0007669"/>
    <property type="project" value="UniProtKB-KW"/>
</dbReference>